<protein>
    <submittedName>
        <fullName evidence="1">Uncharacterized protein</fullName>
    </submittedName>
</protein>
<gene>
    <name evidence="1" type="ORF">PACLA_8A024078</name>
</gene>
<dbReference type="EMBL" id="CACRXK020017853">
    <property type="protein sequence ID" value="CAB4031730.1"/>
    <property type="molecule type" value="Genomic_DNA"/>
</dbReference>
<dbReference type="Proteomes" id="UP001152795">
    <property type="component" value="Unassembled WGS sequence"/>
</dbReference>
<evidence type="ECO:0000313" key="2">
    <source>
        <dbReference type="Proteomes" id="UP001152795"/>
    </source>
</evidence>
<reference evidence="1" key="1">
    <citation type="submission" date="2020-04" db="EMBL/GenBank/DDBJ databases">
        <authorList>
            <person name="Alioto T."/>
            <person name="Alioto T."/>
            <person name="Gomez Garrido J."/>
        </authorList>
    </citation>
    <scope>NUCLEOTIDE SEQUENCE</scope>
    <source>
        <strain evidence="1">A484AB</strain>
    </source>
</reference>
<proteinExistence type="predicted"/>
<keyword evidence="2" id="KW-1185">Reference proteome</keyword>
<organism evidence="1 2">
    <name type="scientific">Paramuricea clavata</name>
    <name type="common">Red gorgonian</name>
    <name type="synonym">Violescent sea-whip</name>
    <dbReference type="NCBI Taxonomy" id="317549"/>
    <lineage>
        <taxon>Eukaryota</taxon>
        <taxon>Metazoa</taxon>
        <taxon>Cnidaria</taxon>
        <taxon>Anthozoa</taxon>
        <taxon>Octocorallia</taxon>
        <taxon>Malacalcyonacea</taxon>
        <taxon>Plexauridae</taxon>
        <taxon>Paramuricea</taxon>
    </lineage>
</organism>
<evidence type="ECO:0000313" key="1">
    <source>
        <dbReference type="EMBL" id="CAB4031730.1"/>
    </source>
</evidence>
<accession>A0A6S7JRA7</accession>
<sequence length="87" mass="9329">KANDHAHAVLPAKPSTMVANYLDGKPRPSNADVIAKRHSKESKPAIPVDGVCCSCTEKCATKRCVCKESGNLCSCNCSCNENKCLYN</sequence>
<feature type="non-terminal residue" evidence="1">
    <location>
        <position position="1"/>
    </location>
</feature>
<comment type="caution">
    <text evidence="1">The sequence shown here is derived from an EMBL/GenBank/DDBJ whole genome shotgun (WGS) entry which is preliminary data.</text>
</comment>
<name>A0A6S7JRA7_PARCT</name>
<dbReference type="AlphaFoldDB" id="A0A6S7JRA7"/>